<gene>
    <name evidence="1" type="ORF">PHY01_06480</name>
</gene>
<dbReference type="Proteomes" id="UP000320338">
    <property type="component" value="Unassembled WGS sequence"/>
</dbReference>
<dbReference type="EMBL" id="BJNG01000005">
    <property type="protein sequence ID" value="GEC18365.1"/>
    <property type="molecule type" value="Genomic_DNA"/>
</dbReference>
<keyword evidence="2" id="KW-1185">Reference proteome</keyword>
<evidence type="ECO:0000313" key="1">
    <source>
        <dbReference type="EMBL" id="GEC18365.1"/>
    </source>
</evidence>
<name>A0A4Y3WI13_9PSEU</name>
<evidence type="ECO:0000313" key="2">
    <source>
        <dbReference type="Proteomes" id="UP000320338"/>
    </source>
</evidence>
<protein>
    <submittedName>
        <fullName evidence="1">Uncharacterized protein</fullName>
    </submittedName>
</protein>
<dbReference type="AlphaFoldDB" id="A0A4Y3WI13"/>
<reference evidence="1 2" key="1">
    <citation type="submission" date="2019-06" db="EMBL/GenBank/DDBJ databases">
        <title>Whole genome shotgun sequence of Pseudonocardia hydrocarbonoxydans NBRC 14498.</title>
        <authorList>
            <person name="Hosoyama A."/>
            <person name="Uohara A."/>
            <person name="Ohji S."/>
            <person name="Ichikawa N."/>
        </authorList>
    </citation>
    <scope>NUCLEOTIDE SEQUENCE [LARGE SCALE GENOMIC DNA]</scope>
    <source>
        <strain evidence="1 2">NBRC 14498</strain>
    </source>
</reference>
<accession>A0A4Y3WI13</accession>
<comment type="caution">
    <text evidence="1">The sequence shown here is derived from an EMBL/GenBank/DDBJ whole genome shotgun (WGS) entry which is preliminary data.</text>
</comment>
<proteinExistence type="predicted"/>
<sequence length="208" mass="21050">MATDEGLRYELSAVVGSLPVLETLASAHPDARVVPLAVPGLGLLPVTATLAAGITPASLCVLGTGPLPGGTPDAAHHRRTWLTGPESGFDVLTPGLAALLEAGSVRAPLAWIEAEYLGQDGRQAAAVWSSGMLVCGPLLLGPREEFVSARAPISIALRTLGVVAAGRRDEFVVAGLGTHRRTADWCAAGRGTAFPGGRGAPGDPGGAR</sequence>
<organism evidence="1 2">
    <name type="scientific">Pseudonocardia hydrocarbonoxydans</name>
    <dbReference type="NCBI Taxonomy" id="76726"/>
    <lineage>
        <taxon>Bacteria</taxon>
        <taxon>Bacillati</taxon>
        <taxon>Actinomycetota</taxon>
        <taxon>Actinomycetes</taxon>
        <taxon>Pseudonocardiales</taxon>
        <taxon>Pseudonocardiaceae</taxon>
        <taxon>Pseudonocardia</taxon>
    </lineage>
</organism>